<name>A0AC61QY93_9FIRM</name>
<comment type="caution">
    <text evidence="1">The sequence shown here is derived from an EMBL/GenBank/DDBJ whole genome shotgun (WGS) entry which is preliminary data.</text>
</comment>
<proteinExistence type="predicted"/>
<organism evidence="1 2">
    <name type="scientific">Hominisplanchenecus murintestinalis</name>
    <dbReference type="NCBI Taxonomy" id="2941517"/>
    <lineage>
        <taxon>Bacteria</taxon>
        <taxon>Bacillati</taxon>
        <taxon>Bacillota</taxon>
        <taxon>Clostridia</taxon>
        <taxon>Lachnospirales</taxon>
        <taxon>Lachnospiraceae</taxon>
        <taxon>Hominisplanchenecus</taxon>
    </lineage>
</organism>
<sequence>MWRSVQRLTAALVIVFLVPYVIVTLGSKEEQEAYALQRASENFISIHTRDGIREIGFEDYVCGVAARELGENCGVEAAKAQMVVVRTNLKKFQEDNPGTLLSEEYMTLEDMEEKGILEEMLRAVEETNGQVLTFENKLIRVPFHAVSSGRTRSGEDAGLAAEYPWLTAVESRQDVESEWYLSVTLLEPEALRTCIDEGCPGALTEGALLDQIEILSRDESGYVTAMRVGGQKITGEKFRSLLGLSSSCFYIEENEGKIRITTKGLGHGLGMSLYGAVRMAEAGSDYREILQYYFEKCIIA</sequence>
<protein>
    <submittedName>
        <fullName evidence="1">SpoIID/LytB domain-containing protein</fullName>
    </submittedName>
</protein>
<evidence type="ECO:0000313" key="1">
    <source>
        <dbReference type="EMBL" id="TGX98216.1"/>
    </source>
</evidence>
<gene>
    <name evidence="1" type="ORF">E5357_09635</name>
</gene>
<evidence type="ECO:0000313" key="2">
    <source>
        <dbReference type="Proteomes" id="UP000307720"/>
    </source>
</evidence>
<accession>A0AC61QY93</accession>
<reference evidence="1" key="1">
    <citation type="submission" date="2019-04" db="EMBL/GenBank/DDBJ databases">
        <title>Microbes associate with the intestines of laboratory mice.</title>
        <authorList>
            <person name="Navarre W."/>
            <person name="Wong E."/>
            <person name="Huang K."/>
            <person name="Tropini C."/>
            <person name="Ng K."/>
            <person name="Yu B."/>
        </authorList>
    </citation>
    <scope>NUCLEOTIDE SEQUENCE</scope>
    <source>
        <strain evidence="1">NM72_1-8</strain>
    </source>
</reference>
<keyword evidence="2" id="KW-1185">Reference proteome</keyword>
<dbReference type="Proteomes" id="UP000307720">
    <property type="component" value="Unassembled WGS sequence"/>
</dbReference>
<dbReference type="EMBL" id="SRZB01000020">
    <property type="protein sequence ID" value="TGX98216.1"/>
    <property type="molecule type" value="Genomic_DNA"/>
</dbReference>